<dbReference type="SUPFAM" id="SSF51556">
    <property type="entry name" value="Metallo-dependent hydrolases"/>
    <property type="match status" value="1"/>
</dbReference>
<proteinExistence type="predicted"/>
<comment type="caution">
    <text evidence="2">The sequence shown here is derived from an EMBL/GenBank/DDBJ whole genome shotgun (WGS) entry which is preliminary data.</text>
</comment>
<dbReference type="PANTHER" id="PTHR35563">
    <property type="entry name" value="BARREL METAL-DEPENDENT HYDROLASE, PUTATIVE (AFU_ORTHOLOGUE AFUA_1G16240)-RELATED"/>
    <property type="match status" value="1"/>
</dbReference>
<dbReference type="EMBL" id="JAUSRO010000001">
    <property type="protein sequence ID" value="MDP9897969.1"/>
    <property type="molecule type" value="Genomic_DNA"/>
</dbReference>
<accession>A0ABT9S0T1</accession>
<feature type="domain" description="Amidohydrolase-related" evidence="1">
    <location>
        <begin position="30"/>
        <end position="294"/>
    </location>
</feature>
<reference evidence="2 3" key="1">
    <citation type="submission" date="2023-07" db="EMBL/GenBank/DDBJ databases">
        <title>Sorghum-associated microbial communities from plants grown in Nebraska, USA.</title>
        <authorList>
            <person name="Schachtman D."/>
        </authorList>
    </citation>
    <scope>NUCLEOTIDE SEQUENCE [LARGE SCALE GENOMIC DNA]</scope>
    <source>
        <strain evidence="2 3">DS1607</strain>
    </source>
</reference>
<dbReference type="InterPro" id="IPR032466">
    <property type="entry name" value="Metal_Hydrolase"/>
</dbReference>
<dbReference type="Pfam" id="PF04909">
    <property type="entry name" value="Amidohydro_2"/>
    <property type="match status" value="1"/>
</dbReference>
<evidence type="ECO:0000259" key="1">
    <source>
        <dbReference type="Pfam" id="PF04909"/>
    </source>
</evidence>
<evidence type="ECO:0000313" key="3">
    <source>
        <dbReference type="Proteomes" id="UP001226867"/>
    </source>
</evidence>
<name>A0ABT9S0T1_9BURK</name>
<dbReference type="GO" id="GO:0016787">
    <property type="term" value="F:hydrolase activity"/>
    <property type="evidence" value="ECO:0007669"/>
    <property type="project" value="UniProtKB-KW"/>
</dbReference>
<keyword evidence="2" id="KW-0378">Hydrolase</keyword>
<sequence length="303" mass="32361">MPRTIEAPWLKVPFSDGTAPPQTALPAGACDCHVHVYDARFPATPDARLLPPDASVDDYRLLQRRIGTGRVVLVTPSTYGIDNRCMLAGLAALGDTARGVAVLDETVSDEALQTLHALGVRGIRFNLSLGAHPPAGSLRPMAERIAPLGWHLQLLAPPDTLLALAPVLRDLPVALVFDHLGRIAPADAGRHAAHALVLDLLRKGRAWVKLSGGYIVSATHRADDAALDALARSYLEAAPHRVVWGSDWPHATASAGRHPMPDDAVQVDALARWCGDEATLRRVLVDNPVALYGFTPVRPASLS</sequence>
<dbReference type="InterPro" id="IPR006680">
    <property type="entry name" value="Amidohydro-rel"/>
</dbReference>
<protein>
    <submittedName>
        <fullName evidence="2">TIM-barrel fold metal-dependent hydrolase</fullName>
    </submittedName>
</protein>
<organism evidence="2 3">
    <name type="scientific">Variovorax ginsengisoli</name>
    <dbReference type="NCBI Taxonomy" id="363844"/>
    <lineage>
        <taxon>Bacteria</taxon>
        <taxon>Pseudomonadati</taxon>
        <taxon>Pseudomonadota</taxon>
        <taxon>Betaproteobacteria</taxon>
        <taxon>Burkholderiales</taxon>
        <taxon>Comamonadaceae</taxon>
        <taxon>Variovorax</taxon>
    </lineage>
</organism>
<evidence type="ECO:0000313" key="2">
    <source>
        <dbReference type="EMBL" id="MDP9897969.1"/>
    </source>
</evidence>
<gene>
    <name evidence="2" type="ORF">J2W36_000202</name>
</gene>
<dbReference type="RefSeq" id="WP_307687790.1">
    <property type="nucleotide sequence ID" value="NZ_JAUSRO010000001.1"/>
</dbReference>
<dbReference type="Gene3D" id="3.20.20.140">
    <property type="entry name" value="Metal-dependent hydrolases"/>
    <property type="match status" value="1"/>
</dbReference>
<dbReference type="InterPro" id="IPR052358">
    <property type="entry name" value="Aro_Compnd_Degr_Hydrolases"/>
</dbReference>
<dbReference type="PANTHER" id="PTHR35563:SF2">
    <property type="entry name" value="BARREL METAL-DEPENDENT HYDROLASE, PUTATIVE (AFU_ORTHOLOGUE AFUA_1G16240)-RELATED"/>
    <property type="match status" value="1"/>
</dbReference>
<keyword evidence="3" id="KW-1185">Reference proteome</keyword>
<dbReference type="Proteomes" id="UP001226867">
    <property type="component" value="Unassembled WGS sequence"/>
</dbReference>